<dbReference type="GO" id="GO:0000793">
    <property type="term" value="C:condensed chromosome"/>
    <property type="evidence" value="ECO:0007669"/>
    <property type="project" value="TreeGrafter"/>
</dbReference>
<reference evidence="2" key="1">
    <citation type="submission" date="2020-08" db="EMBL/GenBank/DDBJ databases">
        <title>Multicomponent nature underlies the extraordinary mechanical properties of spider dragline silk.</title>
        <authorList>
            <person name="Kono N."/>
            <person name="Nakamura H."/>
            <person name="Mori M."/>
            <person name="Yoshida Y."/>
            <person name="Ohtoshi R."/>
            <person name="Malay A.D."/>
            <person name="Moran D.A.P."/>
            <person name="Tomita M."/>
            <person name="Numata K."/>
            <person name="Arakawa K."/>
        </authorList>
    </citation>
    <scope>NUCLEOTIDE SEQUENCE</scope>
</reference>
<dbReference type="Gene3D" id="1.10.10.10">
    <property type="entry name" value="Winged helix-like DNA-binding domain superfamily/Winged helix DNA-binding domain"/>
    <property type="match status" value="1"/>
</dbReference>
<evidence type="ECO:0000313" key="3">
    <source>
        <dbReference type="Proteomes" id="UP000887159"/>
    </source>
</evidence>
<dbReference type="InterPro" id="IPR036388">
    <property type="entry name" value="WH-like_DNA-bd_sf"/>
</dbReference>
<dbReference type="GO" id="GO:0000014">
    <property type="term" value="F:single-stranded DNA endodeoxyribonuclease activity"/>
    <property type="evidence" value="ECO:0007669"/>
    <property type="project" value="TreeGrafter"/>
</dbReference>
<dbReference type="EMBL" id="BMAU01021410">
    <property type="protein sequence ID" value="GFY33379.1"/>
    <property type="molecule type" value="Genomic_DNA"/>
</dbReference>
<dbReference type="GO" id="GO:0015074">
    <property type="term" value="P:DNA integration"/>
    <property type="evidence" value="ECO:0007669"/>
    <property type="project" value="TreeGrafter"/>
</dbReference>
<dbReference type="GO" id="GO:0031297">
    <property type="term" value="P:replication fork processing"/>
    <property type="evidence" value="ECO:0007669"/>
    <property type="project" value="TreeGrafter"/>
</dbReference>
<dbReference type="InterPro" id="IPR036390">
    <property type="entry name" value="WH_DNA-bd_sf"/>
</dbReference>
<dbReference type="GO" id="GO:0000729">
    <property type="term" value="P:DNA double-strand break processing"/>
    <property type="evidence" value="ECO:0007669"/>
    <property type="project" value="TreeGrafter"/>
</dbReference>
<dbReference type="Proteomes" id="UP000887159">
    <property type="component" value="Unassembled WGS sequence"/>
</dbReference>
<evidence type="ECO:0000313" key="2">
    <source>
        <dbReference type="EMBL" id="GFY33379.1"/>
    </source>
</evidence>
<dbReference type="PANTHER" id="PTHR46060:SF2">
    <property type="entry name" value="HISTONE-LYSINE N-METHYLTRANSFERASE SETMAR"/>
    <property type="match status" value="1"/>
</dbReference>
<dbReference type="GO" id="GO:0003700">
    <property type="term" value="F:DNA-binding transcription factor activity"/>
    <property type="evidence" value="ECO:0007669"/>
    <property type="project" value="InterPro"/>
</dbReference>
<dbReference type="GO" id="GO:0044547">
    <property type="term" value="F:DNA topoisomerase binding"/>
    <property type="evidence" value="ECO:0007669"/>
    <property type="project" value="TreeGrafter"/>
</dbReference>
<evidence type="ECO:0000259" key="1">
    <source>
        <dbReference type="Pfam" id="PF01022"/>
    </source>
</evidence>
<dbReference type="InterPro" id="IPR052709">
    <property type="entry name" value="Transposase-MT_Hybrid"/>
</dbReference>
<dbReference type="CDD" id="cd00090">
    <property type="entry name" value="HTH_ARSR"/>
    <property type="match status" value="1"/>
</dbReference>
<dbReference type="PANTHER" id="PTHR46060">
    <property type="entry name" value="MARINER MOS1 TRANSPOSASE-LIKE PROTEIN"/>
    <property type="match status" value="1"/>
</dbReference>
<keyword evidence="3" id="KW-1185">Reference proteome</keyword>
<dbReference type="GO" id="GO:0046975">
    <property type="term" value="F:histone H3K36 methyltransferase activity"/>
    <property type="evidence" value="ECO:0007669"/>
    <property type="project" value="TreeGrafter"/>
</dbReference>
<accession>A0A8X7BK94</accession>
<dbReference type="Pfam" id="PF01022">
    <property type="entry name" value="HTH_5"/>
    <property type="match status" value="1"/>
</dbReference>
<protein>
    <submittedName>
        <fullName evidence="2">Mariner Mos1 transposase</fullName>
    </submittedName>
</protein>
<comment type="caution">
    <text evidence="2">The sequence shown here is derived from an EMBL/GenBank/DDBJ whole genome shotgun (WGS) entry which is preliminary data.</text>
</comment>
<dbReference type="GO" id="GO:0044774">
    <property type="term" value="P:mitotic DNA integrity checkpoint signaling"/>
    <property type="evidence" value="ECO:0007669"/>
    <property type="project" value="TreeGrafter"/>
</dbReference>
<dbReference type="InterPro" id="IPR001845">
    <property type="entry name" value="HTH_ArsR_DNA-bd_dom"/>
</dbReference>
<dbReference type="GO" id="GO:0006303">
    <property type="term" value="P:double-strand break repair via nonhomologous end joining"/>
    <property type="evidence" value="ECO:0007669"/>
    <property type="project" value="TreeGrafter"/>
</dbReference>
<feature type="domain" description="HTH arsR-type" evidence="1">
    <location>
        <begin position="166"/>
        <end position="190"/>
    </location>
</feature>
<dbReference type="GO" id="GO:0003697">
    <property type="term" value="F:single-stranded DNA binding"/>
    <property type="evidence" value="ECO:0007669"/>
    <property type="project" value="TreeGrafter"/>
</dbReference>
<proteinExistence type="predicted"/>
<name>A0A8X7BK94_TRICX</name>
<dbReference type="GO" id="GO:0005634">
    <property type="term" value="C:nucleus"/>
    <property type="evidence" value="ECO:0007669"/>
    <property type="project" value="TreeGrafter"/>
</dbReference>
<dbReference type="AlphaFoldDB" id="A0A8X7BK94"/>
<dbReference type="InterPro" id="IPR011991">
    <property type="entry name" value="ArsR-like_HTH"/>
</dbReference>
<organism evidence="2 3">
    <name type="scientific">Trichonephila clavipes</name>
    <name type="common">Golden silk orbweaver</name>
    <name type="synonym">Nephila clavipes</name>
    <dbReference type="NCBI Taxonomy" id="2585209"/>
    <lineage>
        <taxon>Eukaryota</taxon>
        <taxon>Metazoa</taxon>
        <taxon>Ecdysozoa</taxon>
        <taxon>Arthropoda</taxon>
        <taxon>Chelicerata</taxon>
        <taxon>Arachnida</taxon>
        <taxon>Araneae</taxon>
        <taxon>Araneomorphae</taxon>
        <taxon>Entelegynae</taxon>
        <taxon>Araneoidea</taxon>
        <taxon>Nephilidae</taxon>
        <taxon>Trichonephila</taxon>
    </lineage>
</organism>
<dbReference type="GO" id="GO:0035861">
    <property type="term" value="C:site of double-strand break"/>
    <property type="evidence" value="ECO:0007669"/>
    <property type="project" value="TreeGrafter"/>
</dbReference>
<gene>
    <name evidence="2" type="primary">mariner T</name>
    <name evidence="2" type="ORF">TNCV_1898311</name>
</gene>
<dbReference type="SUPFAM" id="SSF46785">
    <property type="entry name" value="Winged helix' DNA-binding domain"/>
    <property type="match status" value="1"/>
</dbReference>
<dbReference type="GO" id="GO:0042800">
    <property type="term" value="F:histone H3K4 methyltransferase activity"/>
    <property type="evidence" value="ECO:0007669"/>
    <property type="project" value="TreeGrafter"/>
</dbReference>
<sequence>MFSTTPPSLYTAFGDTLYIRLSELIEPPPEAITSLTLQGMITICVWVIHNGIVLHLTWRSHNLFSLNYGPILKCLAPPQPTRMFGVCNQRLMMDSKTMETKQICFFGNDFPRNNSPRGLLELIEYIGHWFGVVFPNFFRRNEERGRPPKQFEDAELQALLDEDDDQTQEHLAEQLNVNQSTVSRHLKAMGKIIKVGRSVPHELTDCQQENRNVVCEMLLARYKRKSYLHRIVRMQNANRMQNIVCKMDLF</sequence>
<dbReference type="GO" id="GO:0003690">
    <property type="term" value="F:double-stranded DNA binding"/>
    <property type="evidence" value="ECO:0007669"/>
    <property type="project" value="TreeGrafter"/>
</dbReference>